<dbReference type="PANTHER" id="PTHR31272:SF9">
    <property type="entry name" value="BLL1027 PROTEIN"/>
    <property type="match status" value="1"/>
</dbReference>
<dbReference type="Proteomes" id="UP000469185">
    <property type="component" value="Unassembled WGS sequence"/>
</dbReference>
<protein>
    <recommendedName>
        <fullName evidence="4">Cytochrome C biogenesis protein</fullName>
    </recommendedName>
</protein>
<name>A0A6N9YLI0_9ACTN</name>
<evidence type="ECO:0000313" key="2">
    <source>
        <dbReference type="EMBL" id="NED95815.1"/>
    </source>
</evidence>
<gene>
    <name evidence="2" type="ORF">G1H11_10870</name>
</gene>
<evidence type="ECO:0000313" key="3">
    <source>
        <dbReference type="Proteomes" id="UP000469185"/>
    </source>
</evidence>
<dbReference type="EMBL" id="JAAGOB010000005">
    <property type="protein sequence ID" value="NED95815.1"/>
    <property type="molecule type" value="Genomic_DNA"/>
</dbReference>
<keyword evidence="1" id="KW-0472">Membrane</keyword>
<accession>A0A6N9YLI0</accession>
<sequence>MPFVVVAVVAGAVSVLAPCVIGLLPILVGRSVGPESRSRNAWLVVVGLCASIFVFSLLLKASTLLIAVPQQVWQTVAGVILVLFGVITLAPGLWDAVAGRLRLAELGGRGAQYGSERSGVVGDLVLGASLGPVFSACSPTYAVIIAGILPAEPLEGMLYLAAFLAGLAAMMLVVVMGGRGMVARLGWGVNPHGWFKRALGVLFIVIGVAIATGLDKELLGWLVQNGWFDWQLDLEDSLR</sequence>
<evidence type="ECO:0000256" key="1">
    <source>
        <dbReference type="SAM" id="Phobius"/>
    </source>
</evidence>
<comment type="caution">
    <text evidence="2">The sequence shown here is derived from an EMBL/GenBank/DDBJ whole genome shotgun (WGS) entry which is preliminary data.</text>
</comment>
<feature type="transmembrane region" description="Helical" evidence="1">
    <location>
        <begin position="40"/>
        <end position="59"/>
    </location>
</feature>
<feature type="transmembrane region" description="Helical" evidence="1">
    <location>
        <begin position="6"/>
        <end position="28"/>
    </location>
</feature>
<feature type="transmembrane region" description="Helical" evidence="1">
    <location>
        <begin position="157"/>
        <end position="182"/>
    </location>
</feature>
<feature type="transmembrane region" description="Helical" evidence="1">
    <location>
        <begin position="124"/>
        <end position="151"/>
    </location>
</feature>
<organism evidence="2 3">
    <name type="scientific">Phytoactinopolyspora alkaliphila</name>
    <dbReference type="NCBI Taxonomy" id="1783498"/>
    <lineage>
        <taxon>Bacteria</taxon>
        <taxon>Bacillati</taxon>
        <taxon>Actinomycetota</taxon>
        <taxon>Actinomycetes</taxon>
        <taxon>Jiangellales</taxon>
        <taxon>Jiangellaceae</taxon>
        <taxon>Phytoactinopolyspora</taxon>
    </lineage>
</organism>
<dbReference type="AlphaFoldDB" id="A0A6N9YLI0"/>
<reference evidence="2 3" key="1">
    <citation type="submission" date="2020-02" db="EMBL/GenBank/DDBJ databases">
        <authorList>
            <person name="Li X.-J."/>
            <person name="Feng X.-M."/>
        </authorList>
    </citation>
    <scope>NUCLEOTIDE SEQUENCE [LARGE SCALE GENOMIC DNA]</scope>
    <source>
        <strain evidence="2 3">CGMCC 4.7225</strain>
    </source>
</reference>
<keyword evidence="3" id="KW-1185">Reference proteome</keyword>
<feature type="transmembrane region" description="Helical" evidence="1">
    <location>
        <begin position="194"/>
        <end position="214"/>
    </location>
</feature>
<evidence type="ECO:0008006" key="4">
    <source>
        <dbReference type="Google" id="ProtNLM"/>
    </source>
</evidence>
<feature type="transmembrane region" description="Helical" evidence="1">
    <location>
        <begin position="71"/>
        <end position="94"/>
    </location>
</feature>
<keyword evidence="1" id="KW-1133">Transmembrane helix</keyword>
<dbReference type="RefSeq" id="WP_163818588.1">
    <property type="nucleotide sequence ID" value="NZ_JAAGOB010000005.1"/>
</dbReference>
<dbReference type="PANTHER" id="PTHR31272">
    <property type="entry name" value="CYTOCHROME C-TYPE BIOGENESIS PROTEIN HI_1454-RELATED"/>
    <property type="match status" value="1"/>
</dbReference>
<dbReference type="InterPro" id="IPR051790">
    <property type="entry name" value="Cytochrome_c-biogenesis_DsbD"/>
</dbReference>
<keyword evidence="1" id="KW-0812">Transmembrane</keyword>
<proteinExistence type="predicted"/>